<feature type="region of interest" description="Disordered" evidence="1">
    <location>
        <begin position="373"/>
        <end position="399"/>
    </location>
</feature>
<feature type="compositionally biased region" description="Low complexity" evidence="1">
    <location>
        <begin position="22"/>
        <end position="41"/>
    </location>
</feature>
<proteinExistence type="predicted"/>
<sequence length="545" mass="60055">MRHSFGVTSSTASQGCAGGISSGPTPSSDGFTTSPSSSSSSEQDHDTTPPSSAQESRNPSVTSRTESPRLQSQKVTGSSLKSSLKMRKSAPGSLAVRFSLPEQPHDIHKIESDIPLPSSKERRSSLLAQSDVKSADTHSRTSKREMPSNLSTAMDGRASLSLSERRSSLSSIESRRSLNLPTSTGREEIQIASPYRPLKSATRPAYTKRLSTPAPLSRKGSKTSMKPPSTHSRYQSAQTFTPGSRVASFQSTASAPAVLLTTPPSSSQPPSQYNPLEHYIPCEITKCEKHYTPSLLGPTFYSPQPPHQLVRKKGLCVHHANQDLQTANQHAKETWEAMRQNAGRKTLGLIAAEFELYKQQVREDRALVSQDLEKRQRARVLGSPQPAKPSKKSPERGEEWDWRYSPRSCTRKSCSTKWYSPYDNRLYLFYHVPRPSSGLLPLMTLCPPCAREDVEDVEQRIEGRKRDGGDSVEWRQWCEQVAKDRVMETEYWEQAQERVVRERGVCFVGGSSGGDAVKKVGGFGGKGSGKSGKAGRKIRDICAVM</sequence>
<accession>A0A6A5U8G7</accession>
<feature type="region of interest" description="Disordered" evidence="1">
    <location>
        <begin position="1"/>
        <end position="236"/>
    </location>
</feature>
<evidence type="ECO:0000313" key="2">
    <source>
        <dbReference type="EMBL" id="KAF1960269.1"/>
    </source>
</evidence>
<dbReference type="PROSITE" id="PS51257">
    <property type="entry name" value="PROKAR_LIPOPROTEIN"/>
    <property type="match status" value="1"/>
</dbReference>
<protein>
    <submittedName>
        <fullName evidence="2">Uncharacterized protein</fullName>
    </submittedName>
</protein>
<dbReference type="OrthoDB" id="3875902at2759"/>
<evidence type="ECO:0000313" key="3">
    <source>
        <dbReference type="Proteomes" id="UP000800035"/>
    </source>
</evidence>
<feature type="compositionally biased region" description="Basic and acidic residues" evidence="1">
    <location>
        <begin position="103"/>
        <end position="112"/>
    </location>
</feature>
<dbReference type="AlphaFoldDB" id="A0A6A5U8G7"/>
<name>A0A6A5U8G7_9PLEO</name>
<gene>
    <name evidence="2" type="ORF">CC80DRAFT_544718</name>
</gene>
<keyword evidence="3" id="KW-1185">Reference proteome</keyword>
<reference evidence="2" key="1">
    <citation type="journal article" date="2020" name="Stud. Mycol.">
        <title>101 Dothideomycetes genomes: a test case for predicting lifestyles and emergence of pathogens.</title>
        <authorList>
            <person name="Haridas S."/>
            <person name="Albert R."/>
            <person name="Binder M."/>
            <person name="Bloem J."/>
            <person name="Labutti K."/>
            <person name="Salamov A."/>
            <person name="Andreopoulos B."/>
            <person name="Baker S."/>
            <person name="Barry K."/>
            <person name="Bills G."/>
            <person name="Bluhm B."/>
            <person name="Cannon C."/>
            <person name="Castanera R."/>
            <person name="Culley D."/>
            <person name="Daum C."/>
            <person name="Ezra D."/>
            <person name="Gonzalez J."/>
            <person name="Henrissat B."/>
            <person name="Kuo A."/>
            <person name="Liang C."/>
            <person name="Lipzen A."/>
            <person name="Lutzoni F."/>
            <person name="Magnuson J."/>
            <person name="Mondo S."/>
            <person name="Nolan M."/>
            <person name="Ohm R."/>
            <person name="Pangilinan J."/>
            <person name="Park H.-J."/>
            <person name="Ramirez L."/>
            <person name="Alfaro M."/>
            <person name="Sun H."/>
            <person name="Tritt A."/>
            <person name="Yoshinaga Y."/>
            <person name="Zwiers L.-H."/>
            <person name="Turgeon B."/>
            <person name="Goodwin S."/>
            <person name="Spatafora J."/>
            <person name="Crous P."/>
            <person name="Grigoriev I."/>
        </authorList>
    </citation>
    <scope>NUCLEOTIDE SEQUENCE</scope>
    <source>
        <strain evidence="2">CBS 675.92</strain>
    </source>
</reference>
<evidence type="ECO:0000256" key="1">
    <source>
        <dbReference type="SAM" id="MobiDB-lite"/>
    </source>
</evidence>
<feature type="compositionally biased region" description="Polar residues" evidence="1">
    <location>
        <begin position="222"/>
        <end position="236"/>
    </location>
</feature>
<organism evidence="2 3">
    <name type="scientific">Byssothecium circinans</name>
    <dbReference type="NCBI Taxonomy" id="147558"/>
    <lineage>
        <taxon>Eukaryota</taxon>
        <taxon>Fungi</taxon>
        <taxon>Dikarya</taxon>
        <taxon>Ascomycota</taxon>
        <taxon>Pezizomycotina</taxon>
        <taxon>Dothideomycetes</taxon>
        <taxon>Pleosporomycetidae</taxon>
        <taxon>Pleosporales</taxon>
        <taxon>Massarineae</taxon>
        <taxon>Massarinaceae</taxon>
        <taxon>Byssothecium</taxon>
    </lineage>
</organism>
<feature type="compositionally biased region" description="Basic and acidic residues" evidence="1">
    <location>
        <begin position="133"/>
        <end position="146"/>
    </location>
</feature>
<dbReference type="Proteomes" id="UP000800035">
    <property type="component" value="Unassembled WGS sequence"/>
</dbReference>
<dbReference type="EMBL" id="ML976983">
    <property type="protein sequence ID" value="KAF1960269.1"/>
    <property type="molecule type" value="Genomic_DNA"/>
</dbReference>
<feature type="compositionally biased region" description="Polar residues" evidence="1">
    <location>
        <begin position="48"/>
        <end position="77"/>
    </location>
</feature>
<feature type="compositionally biased region" description="Polar residues" evidence="1">
    <location>
        <begin position="1"/>
        <end position="14"/>
    </location>
</feature>